<dbReference type="PROSITE" id="PS50157">
    <property type="entry name" value="ZINC_FINGER_C2H2_2"/>
    <property type="match status" value="13"/>
</dbReference>
<accession>A0ABD3VSA0</accession>
<evidence type="ECO:0000259" key="9">
    <source>
        <dbReference type="PROSITE" id="PS50157"/>
    </source>
</evidence>
<evidence type="ECO:0000313" key="11">
    <source>
        <dbReference type="Proteomes" id="UP001634394"/>
    </source>
</evidence>
<feature type="domain" description="C2H2-type" evidence="9">
    <location>
        <begin position="160"/>
        <end position="183"/>
    </location>
</feature>
<feature type="domain" description="C2H2-type" evidence="9">
    <location>
        <begin position="623"/>
        <end position="650"/>
    </location>
</feature>
<dbReference type="PANTHER" id="PTHR16515:SF49">
    <property type="entry name" value="GASTRULA ZINC FINGER PROTEIN XLCGF49.1-LIKE-RELATED"/>
    <property type="match status" value="1"/>
</dbReference>
<dbReference type="InterPro" id="IPR013087">
    <property type="entry name" value="Znf_C2H2_type"/>
</dbReference>
<feature type="domain" description="C2H2-type" evidence="9">
    <location>
        <begin position="424"/>
        <end position="451"/>
    </location>
</feature>
<dbReference type="PANTHER" id="PTHR16515">
    <property type="entry name" value="PR DOMAIN ZINC FINGER PROTEIN"/>
    <property type="match status" value="1"/>
</dbReference>
<evidence type="ECO:0000256" key="2">
    <source>
        <dbReference type="ARBA" id="ARBA00022723"/>
    </source>
</evidence>
<reference evidence="10 11" key="1">
    <citation type="submission" date="2024-11" db="EMBL/GenBank/DDBJ databases">
        <title>Chromosome-level genome assembly of the freshwater bivalve Anodonta woodiana.</title>
        <authorList>
            <person name="Chen X."/>
        </authorList>
    </citation>
    <scope>NUCLEOTIDE SEQUENCE [LARGE SCALE GENOMIC DNA]</scope>
    <source>
        <strain evidence="10">MN2024</strain>
        <tissue evidence="10">Gills</tissue>
    </source>
</reference>
<dbReference type="Pfam" id="PF13894">
    <property type="entry name" value="zf-C2H2_4"/>
    <property type="match status" value="1"/>
</dbReference>
<dbReference type="Pfam" id="PF00096">
    <property type="entry name" value="zf-C2H2"/>
    <property type="match status" value="9"/>
</dbReference>
<feature type="domain" description="C2H2-type" evidence="9">
    <location>
        <begin position="481"/>
        <end position="508"/>
    </location>
</feature>
<dbReference type="GO" id="GO:0008270">
    <property type="term" value="F:zinc ion binding"/>
    <property type="evidence" value="ECO:0007669"/>
    <property type="project" value="UniProtKB-KW"/>
</dbReference>
<dbReference type="InterPro" id="IPR036236">
    <property type="entry name" value="Znf_C2H2_sf"/>
</dbReference>
<feature type="region of interest" description="Disordered" evidence="8">
    <location>
        <begin position="215"/>
        <end position="296"/>
    </location>
</feature>
<keyword evidence="5" id="KW-0862">Zinc</keyword>
<evidence type="ECO:0000256" key="5">
    <source>
        <dbReference type="ARBA" id="ARBA00022833"/>
    </source>
</evidence>
<feature type="domain" description="C2H2-type" evidence="9">
    <location>
        <begin position="367"/>
        <end position="394"/>
    </location>
</feature>
<feature type="domain" description="C2H2-type" evidence="9">
    <location>
        <begin position="338"/>
        <end position="366"/>
    </location>
</feature>
<evidence type="ECO:0000313" key="10">
    <source>
        <dbReference type="EMBL" id="KAL3864372.1"/>
    </source>
</evidence>
<dbReference type="Proteomes" id="UP001634394">
    <property type="component" value="Unassembled WGS sequence"/>
</dbReference>
<evidence type="ECO:0000256" key="7">
    <source>
        <dbReference type="PROSITE-ProRule" id="PRU00042"/>
    </source>
</evidence>
<feature type="domain" description="C2H2-type" evidence="9">
    <location>
        <begin position="538"/>
        <end position="565"/>
    </location>
</feature>
<feature type="domain" description="C2H2-type" evidence="9">
    <location>
        <begin position="566"/>
        <end position="593"/>
    </location>
</feature>
<comment type="subcellular location">
    <subcellularLocation>
        <location evidence="1">Nucleus</location>
    </subcellularLocation>
</comment>
<feature type="domain" description="C2H2-type" evidence="9">
    <location>
        <begin position="510"/>
        <end position="537"/>
    </location>
</feature>
<proteinExistence type="predicted"/>
<dbReference type="EMBL" id="JBJQND010000010">
    <property type="protein sequence ID" value="KAL3864372.1"/>
    <property type="molecule type" value="Genomic_DNA"/>
</dbReference>
<keyword evidence="6" id="KW-0539">Nucleus</keyword>
<evidence type="ECO:0000256" key="4">
    <source>
        <dbReference type="ARBA" id="ARBA00022771"/>
    </source>
</evidence>
<evidence type="ECO:0000256" key="1">
    <source>
        <dbReference type="ARBA" id="ARBA00004123"/>
    </source>
</evidence>
<dbReference type="SUPFAM" id="SSF57667">
    <property type="entry name" value="beta-beta-alpha zinc fingers"/>
    <property type="match status" value="6"/>
</dbReference>
<dbReference type="InterPro" id="IPR050331">
    <property type="entry name" value="Zinc_finger"/>
</dbReference>
<feature type="domain" description="C2H2-type" evidence="9">
    <location>
        <begin position="395"/>
        <end position="423"/>
    </location>
</feature>
<dbReference type="SMART" id="SM00355">
    <property type="entry name" value="ZnF_C2H2"/>
    <property type="match status" value="14"/>
</dbReference>
<gene>
    <name evidence="10" type="ORF">ACJMK2_006062</name>
</gene>
<organism evidence="10 11">
    <name type="scientific">Sinanodonta woodiana</name>
    <name type="common">Chinese pond mussel</name>
    <name type="synonym">Anodonta woodiana</name>
    <dbReference type="NCBI Taxonomy" id="1069815"/>
    <lineage>
        <taxon>Eukaryota</taxon>
        <taxon>Metazoa</taxon>
        <taxon>Spiralia</taxon>
        <taxon>Lophotrochozoa</taxon>
        <taxon>Mollusca</taxon>
        <taxon>Bivalvia</taxon>
        <taxon>Autobranchia</taxon>
        <taxon>Heteroconchia</taxon>
        <taxon>Palaeoheterodonta</taxon>
        <taxon>Unionida</taxon>
        <taxon>Unionoidea</taxon>
        <taxon>Unionidae</taxon>
        <taxon>Unioninae</taxon>
        <taxon>Sinanodonta</taxon>
    </lineage>
</organism>
<keyword evidence="11" id="KW-1185">Reference proteome</keyword>
<feature type="domain" description="C2H2-type" evidence="9">
    <location>
        <begin position="594"/>
        <end position="622"/>
    </location>
</feature>
<evidence type="ECO:0000256" key="6">
    <source>
        <dbReference type="ARBA" id="ARBA00023242"/>
    </source>
</evidence>
<evidence type="ECO:0000256" key="3">
    <source>
        <dbReference type="ARBA" id="ARBA00022737"/>
    </source>
</evidence>
<feature type="domain" description="C2H2-type" evidence="9">
    <location>
        <begin position="310"/>
        <end position="338"/>
    </location>
</feature>
<dbReference type="Gene3D" id="3.30.160.60">
    <property type="entry name" value="Classic Zinc Finger"/>
    <property type="match status" value="11"/>
</dbReference>
<keyword evidence="4 7" id="KW-0863">Zinc-finger</keyword>
<keyword evidence="2" id="KW-0479">Metal-binding</keyword>
<dbReference type="FunFam" id="3.30.160.60:FF:000446">
    <property type="entry name" value="Zinc finger protein"/>
    <property type="match status" value="1"/>
</dbReference>
<dbReference type="PROSITE" id="PS00028">
    <property type="entry name" value="ZINC_FINGER_C2H2_1"/>
    <property type="match status" value="13"/>
</dbReference>
<keyword evidence="3" id="KW-0677">Repeat</keyword>
<sequence>MDPVEDVKRSLLMLLRIYCSKNVKFSSSIQVKVNISFVVDSGSEIRVQAEDTFQAETFRENILETDELPRKCFQSSTKQESSVPSVTIIPGHVNKISGTKSVASNVDDELASDVTVKKEGNLEIDNDNRNDKEADEISHVILSSPPCNAKDKQGLQENGFQCPLCPTKFHSKIDVEKHLRQEHDIGNVYICTFCDEICPSNAAFLRHMQKKHKINADTAADDKNSTTVKRKKRGRKPVPEKVIADSFKRISPREKKNQTVKTRSFAKRVGDEKTSRRSEKDLFSSSKARTRAGKNTVKLNMRQDTANNSTVCPNCGKEYKSKRALRRHIANIHELKRWQCDMCGKCFTSKESLYHHKRGIHGNEKPYKCSECNASFNFNHSLKLHLLKHSGTRPYACNLCGKTYLTSNHLKIHMQALHGERKGFFCKDCGKQFSYLTSLRMHEMAHGDRRPFQCGVCNKGFVNSQAMKYHMESKHASGEAYKCDVCFKSYKTKFLMKAHRRRHTEDGTRYMCDICGRQFMYKSTLDVHTAVHNEEKSFTCNECGKSFKTYATLYSHKYVHKTETPYTCSACGKSFKTKERCKAHERRHSGTKPYKCLTCDRCFPDKGGLSKHQRSVHTEVKKFVCDMCGKACSRADNLRVHMKIHSKSGSENVTNSTSQKIDAVENVVGLSKTFSQRSYCNPGTVKPEQGINNAVHKNELHNLSSSSQPIDRTGTTCASVMNLMLGDAHSLMQQKHHSQNLLTSLSTMDISLLQQNKLHNLSSNTPAVKVVSTGTPNALLPIQVPNSNSNLNTTTINIQEGDTLPVSASSYMYPWPYFYQTDGQQPGQSGFYHQ</sequence>
<evidence type="ECO:0000256" key="8">
    <source>
        <dbReference type="SAM" id="MobiDB-lite"/>
    </source>
</evidence>
<feature type="domain" description="C2H2-type" evidence="9">
    <location>
        <begin position="452"/>
        <end position="480"/>
    </location>
</feature>
<name>A0ABD3VSA0_SINWO</name>
<protein>
    <recommendedName>
        <fullName evidence="9">C2H2-type domain-containing protein</fullName>
    </recommendedName>
</protein>
<dbReference type="Pfam" id="PF13912">
    <property type="entry name" value="zf-C2H2_6"/>
    <property type="match status" value="1"/>
</dbReference>
<feature type="compositionally biased region" description="Basic and acidic residues" evidence="8">
    <location>
        <begin position="237"/>
        <end position="257"/>
    </location>
</feature>
<dbReference type="FunFam" id="3.30.160.60:FF:000100">
    <property type="entry name" value="Zinc finger 45-like"/>
    <property type="match status" value="4"/>
</dbReference>
<comment type="caution">
    <text evidence="10">The sequence shown here is derived from an EMBL/GenBank/DDBJ whole genome shotgun (WGS) entry which is preliminary data.</text>
</comment>
<dbReference type="AlphaFoldDB" id="A0ABD3VSA0"/>
<feature type="compositionally biased region" description="Basic and acidic residues" evidence="8">
    <location>
        <begin position="268"/>
        <end position="282"/>
    </location>
</feature>
<dbReference type="GO" id="GO:0005634">
    <property type="term" value="C:nucleus"/>
    <property type="evidence" value="ECO:0007669"/>
    <property type="project" value="UniProtKB-SubCell"/>
</dbReference>